<dbReference type="SMART" id="SM00850">
    <property type="entry name" value="LytTR"/>
    <property type="match status" value="1"/>
</dbReference>
<evidence type="ECO:0000313" key="4">
    <source>
        <dbReference type="Proteomes" id="UP000017837"/>
    </source>
</evidence>
<dbReference type="Gene3D" id="2.40.50.1020">
    <property type="entry name" value="LytTr DNA-binding domain"/>
    <property type="match status" value="1"/>
</dbReference>
<dbReference type="Proteomes" id="UP000017837">
    <property type="component" value="Unassembled WGS sequence"/>
</dbReference>
<dbReference type="STRING" id="1121022.GCA_000376105_00831"/>
<comment type="caution">
    <text evidence="3">The sequence shown here is derived from an EMBL/GenBank/DDBJ whole genome shotgun (WGS) entry which is preliminary data.</text>
</comment>
<dbReference type="Pfam" id="PF04397">
    <property type="entry name" value="LytTR"/>
    <property type="match status" value="1"/>
</dbReference>
<feature type="transmembrane region" description="Helical" evidence="1">
    <location>
        <begin position="119"/>
        <end position="139"/>
    </location>
</feature>
<evidence type="ECO:0000313" key="3">
    <source>
        <dbReference type="EMBL" id="ESQ93434.1"/>
    </source>
</evidence>
<protein>
    <recommendedName>
        <fullName evidence="2">HTH LytTR-type domain-containing protein</fullName>
    </recommendedName>
</protein>
<gene>
    <name evidence="3" type="ORF">ABENE_05895</name>
</gene>
<dbReference type="RefSeq" id="WP_018080498.1">
    <property type="nucleotide sequence ID" value="NZ_AQWM01000002.1"/>
</dbReference>
<feature type="domain" description="HTH LytTR-type" evidence="2">
    <location>
        <begin position="156"/>
        <end position="252"/>
    </location>
</feature>
<organism evidence="3 4">
    <name type="scientific">Asticcacaulis benevestitus DSM 16100 = ATCC BAA-896</name>
    <dbReference type="NCBI Taxonomy" id="1121022"/>
    <lineage>
        <taxon>Bacteria</taxon>
        <taxon>Pseudomonadati</taxon>
        <taxon>Pseudomonadota</taxon>
        <taxon>Alphaproteobacteria</taxon>
        <taxon>Caulobacterales</taxon>
        <taxon>Caulobacteraceae</taxon>
        <taxon>Asticcacaulis</taxon>
    </lineage>
</organism>
<feature type="transmembrane region" description="Helical" evidence="1">
    <location>
        <begin position="49"/>
        <end position="67"/>
    </location>
</feature>
<evidence type="ECO:0000256" key="1">
    <source>
        <dbReference type="SAM" id="Phobius"/>
    </source>
</evidence>
<dbReference type="OrthoDB" id="7028951at2"/>
<dbReference type="eggNOG" id="COG3279">
    <property type="taxonomic scope" value="Bacteria"/>
</dbReference>
<dbReference type="GO" id="GO:0003677">
    <property type="term" value="F:DNA binding"/>
    <property type="evidence" value="ECO:0007669"/>
    <property type="project" value="InterPro"/>
</dbReference>
<feature type="transmembrane region" description="Helical" evidence="1">
    <location>
        <begin position="20"/>
        <end position="37"/>
    </location>
</feature>
<keyword evidence="1" id="KW-0812">Transmembrane</keyword>
<feature type="transmembrane region" description="Helical" evidence="1">
    <location>
        <begin position="79"/>
        <end position="99"/>
    </location>
</feature>
<dbReference type="EMBL" id="AWGB01000008">
    <property type="protein sequence ID" value="ESQ93434.1"/>
    <property type="molecule type" value="Genomic_DNA"/>
</dbReference>
<accession>V4Q160</accession>
<name>V4Q160_9CAUL</name>
<dbReference type="InterPro" id="IPR007492">
    <property type="entry name" value="LytTR_DNA-bd_dom"/>
</dbReference>
<evidence type="ECO:0000259" key="2">
    <source>
        <dbReference type="PROSITE" id="PS50930"/>
    </source>
</evidence>
<proteinExistence type="predicted"/>
<reference evidence="3 4" key="1">
    <citation type="journal article" date="2014" name="Nature">
        <title>Sequential evolution of bacterial morphology by co-option of a developmental regulator.</title>
        <authorList>
            <person name="Jiang C."/>
            <person name="Brown P.J."/>
            <person name="Ducret A."/>
            <person name="Brun Y.V."/>
        </authorList>
    </citation>
    <scope>NUCLEOTIDE SEQUENCE [LARGE SCALE GENOMIC DNA]</scope>
    <source>
        <strain evidence="3 4">DSM 16100</strain>
    </source>
</reference>
<keyword evidence="1" id="KW-0472">Membrane</keyword>
<keyword evidence="1" id="KW-1133">Transmembrane helix</keyword>
<dbReference type="PATRIC" id="fig|1121022.4.peg.1173"/>
<dbReference type="AlphaFoldDB" id="V4Q160"/>
<sequence>MDLFRLLSFRYAPHRSLQALLTMPFLGLLLALFGPFGSYTTMDFWERCAHFSLCFTVIGFVIMEGAYRLARRFFAGNWPLWVALVYDAVLVLPAAVIVWGSLHVFGRGALRFVHFTDLLWQNLFVIWVVQASITLVAWLRHSRLPKPEPAVAGEAFPLAHRLPFALKRSAVLAMSSEDHYLRIYTARGEALIHMTLTEAVELLKDGFQIHRSHWVHDGAVKDYRNGLVELNTGLKLPLSRHRRKEFEAWLEQVS</sequence>
<keyword evidence="4" id="KW-1185">Reference proteome</keyword>
<dbReference type="PROSITE" id="PS50930">
    <property type="entry name" value="HTH_LYTTR"/>
    <property type="match status" value="1"/>
</dbReference>